<feature type="domain" description="Amidase" evidence="2">
    <location>
        <begin position="23"/>
        <end position="471"/>
    </location>
</feature>
<reference evidence="3 5" key="1">
    <citation type="submission" date="2016-02" db="EMBL/GenBank/DDBJ databases">
        <authorList>
            <person name="Wen L."/>
            <person name="He K."/>
            <person name="Yang H."/>
        </authorList>
    </citation>
    <scope>NUCLEOTIDE SEQUENCE [LARGE SCALE GENOMIC DNA]</scope>
    <source>
        <strain evidence="3">Trichococcus_R210</strain>
    </source>
</reference>
<evidence type="ECO:0000256" key="1">
    <source>
        <dbReference type="ARBA" id="ARBA00009199"/>
    </source>
</evidence>
<dbReference type="InterPro" id="IPR036928">
    <property type="entry name" value="AS_sf"/>
</dbReference>
<dbReference type="NCBIfam" id="NF005099">
    <property type="entry name" value="PRK06529.1"/>
    <property type="match status" value="1"/>
</dbReference>
<dbReference type="InterPro" id="IPR023631">
    <property type="entry name" value="Amidase_dom"/>
</dbReference>
<dbReference type="Pfam" id="PF01425">
    <property type="entry name" value="Amidase"/>
    <property type="match status" value="1"/>
</dbReference>
<gene>
    <name evidence="4" type="ORF">SAMN05216375_11655</name>
    <name evidence="3" type="ORF">TR210_1439</name>
</gene>
<keyword evidence="6" id="KW-1185">Reference proteome</keyword>
<dbReference type="Gene3D" id="3.90.1300.10">
    <property type="entry name" value="Amidase signature (AS) domain"/>
    <property type="match status" value="1"/>
</dbReference>
<dbReference type="EMBL" id="FJNB01000009">
    <property type="protein sequence ID" value="CZQ97008.1"/>
    <property type="molecule type" value="Genomic_DNA"/>
</dbReference>
<dbReference type="EMBL" id="FNYT01000016">
    <property type="protein sequence ID" value="SEJ53500.1"/>
    <property type="molecule type" value="Genomic_DNA"/>
</dbReference>
<dbReference type="STRING" id="640938.TR210_1439"/>
<evidence type="ECO:0000259" key="2">
    <source>
        <dbReference type="Pfam" id="PF01425"/>
    </source>
</evidence>
<dbReference type="AlphaFoldDB" id="A0A143YRS1"/>
<dbReference type="PANTHER" id="PTHR11895:SF7">
    <property type="entry name" value="GLUTAMYL-TRNA(GLN) AMIDOTRANSFERASE SUBUNIT A, MITOCHONDRIAL"/>
    <property type="match status" value="1"/>
</dbReference>
<dbReference type="RefSeq" id="WP_068622848.1">
    <property type="nucleotide sequence ID" value="NZ_FJNB01000009.1"/>
</dbReference>
<evidence type="ECO:0000313" key="3">
    <source>
        <dbReference type="EMBL" id="CZQ97008.1"/>
    </source>
</evidence>
<name>A0A143YRS1_9LACT</name>
<evidence type="ECO:0000313" key="6">
    <source>
        <dbReference type="Proteomes" id="UP000199280"/>
    </source>
</evidence>
<dbReference type="InterPro" id="IPR000120">
    <property type="entry name" value="Amidase"/>
</dbReference>
<comment type="similarity">
    <text evidence="1">Belongs to the amidase family.</text>
</comment>
<dbReference type="SUPFAM" id="SSF75304">
    <property type="entry name" value="Amidase signature (AS) enzymes"/>
    <property type="match status" value="1"/>
</dbReference>
<organism evidence="3 5">
    <name type="scientific">Trichococcus ilyis</name>
    <dbReference type="NCBI Taxonomy" id="640938"/>
    <lineage>
        <taxon>Bacteria</taxon>
        <taxon>Bacillati</taxon>
        <taxon>Bacillota</taxon>
        <taxon>Bacilli</taxon>
        <taxon>Lactobacillales</taxon>
        <taxon>Carnobacteriaceae</taxon>
        <taxon>Trichococcus</taxon>
    </lineage>
</organism>
<sequence length="484" mass="52217">MDRQKDALYYTGLLRTKQASPEELVADAFKKIEKENPGCNAVVHTRRERALHEARTRDFGGTLFGGVPILIKDLGQDLAGEPATSGSRLLKDYIAPRTSHFVEAIERAGFIVIGQTSTPEFGFKNITDAVIHGPARNPFNPDHSPGGSSGGAAAAVASGMVSIATASDGGGSIRIPASFTGLVGLKPTRGRTPVGPGSYRGWQGASISFALTKTVRDTAMMLDALQTVQAAAPFQTPLFPGSHFQEHQSGKRRSFRIAYSLESPVKSTVSADAERAVLQTVAALEALGYEVEEKTPEIDGIRLMEAYYAMNGAETDAMLRNFSAQLGRPLTADDMELVSWSLYQYGRTISGGDYSLALGLWDQAAATMDGFHEKYDLLLQPTTADSAPRIDHSFQSEELKRRMRHADALPAPDRKELVWEMFEESLAVTPFTQQANLTGQPAISLPVHCTASGLPLGVQFTAPKGKEEWLLDIAAVLETAGLFT</sequence>
<dbReference type="GO" id="GO:0003824">
    <property type="term" value="F:catalytic activity"/>
    <property type="evidence" value="ECO:0007669"/>
    <property type="project" value="InterPro"/>
</dbReference>
<dbReference type="PROSITE" id="PS00571">
    <property type="entry name" value="AMIDASES"/>
    <property type="match status" value="1"/>
</dbReference>
<dbReference type="Proteomes" id="UP000199280">
    <property type="component" value="Unassembled WGS sequence"/>
</dbReference>
<evidence type="ECO:0000313" key="4">
    <source>
        <dbReference type="EMBL" id="SEJ53500.1"/>
    </source>
</evidence>
<proteinExistence type="inferred from homology"/>
<dbReference type="Proteomes" id="UP000076878">
    <property type="component" value="Unassembled WGS sequence"/>
</dbReference>
<protein>
    <submittedName>
        <fullName evidence="3 4">Amidase</fullName>
    </submittedName>
</protein>
<dbReference type="PANTHER" id="PTHR11895">
    <property type="entry name" value="TRANSAMIDASE"/>
    <property type="match status" value="1"/>
</dbReference>
<dbReference type="OrthoDB" id="9811471at2"/>
<accession>A0A143YRS1</accession>
<dbReference type="InterPro" id="IPR020556">
    <property type="entry name" value="Amidase_CS"/>
</dbReference>
<reference evidence="4 6" key="2">
    <citation type="submission" date="2016-10" db="EMBL/GenBank/DDBJ databases">
        <authorList>
            <person name="Varghese N."/>
            <person name="Submissions S."/>
        </authorList>
    </citation>
    <scope>NUCLEOTIDE SEQUENCE [LARGE SCALE GENOMIC DNA]</scope>
    <source>
        <strain evidence="4 6">DSM 22150</strain>
    </source>
</reference>
<evidence type="ECO:0000313" key="5">
    <source>
        <dbReference type="Proteomes" id="UP000076878"/>
    </source>
</evidence>